<protein>
    <submittedName>
        <fullName evidence="2">Down syndrome cell adhesion molecule-like protein Dscam2</fullName>
    </submittedName>
</protein>
<dbReference type="RefSeq" id="XP_047739551.1">
    <property type="nucleotide sequence ID" value="XM_047883595.1"/>
</dbReference>
<dbReference type="AlphaFoldDB" id="A0A979FR07"/>
<gene>
    <name evidence="2" type="primary">LOC125178857</name>
</gene>
<sequence>MVMAGNSALLECRLPEVEEGVLVVTSWLRGDNVNILPSLYGDGKHHMLSTGELRVLHVSPADGNARFRCRFLDTLSGISHLSVNSARLTVS</sequence>
<organism evidence="1 2">
    <name type="scientific">Hyalella azteca</name>
    <name type="common">Amphipod</name>
    <dbReference type="NCBI Taxonomy" id="294128"/>
    <lineage>
        <taxon>Eukaryota</taxon>
        <taxon>Metazoa</taxon>
        <taxon>Ecdysozoa</taxon>
        <taxon>Arthropoda</taxon>
        <taxon>Crustacea</taxon>
        <taxon>Multicrustacea</taxon>
        <taxon>Malacostraca</taxon>
        <taxon>Eumalacostraca</taxon>
        <taxon>Peracarida</taxon>
        <taxon>Amphipoda</taxon>
        <taxon>Senticaudata</taxon>
        <taxon>Talitrida</taxon>
        <taxon>Talitroidea</taxon>
        <taxon>Hyalellidae</taxon>
        <taxon>Hyalella</taxon>
    </lineage>
</organism>
<dbReference type="SUPFAM" id="SSF48726">
    <property type="entry name" value="Immunoglobulin"/>
    <property type="match status" value="1"/>
</dbReference>
<dbReference type="InterPro" id="IPR036179">
    <property type="entry name" value="Ig-like_dom_sf"/>
</dbReference>
<dbReference type="OMA" id="VPPRISH"/>
<name>A0A979FR07_HYAAZ</name>
<dbReference type="OrthoDB" id="152385at2759"/>
<feature type="non-terminal residue" evidence="2">
    <location>
        <position position="91"/>
    </location>
</feature>
<evidence type="ECO:0000313" key="1">
    <source>
        <dbReference type="Proteomes" id="UP000694843"/>
    </source>
</evidence>
<dbReference type="Proteomes" id="UP000694843">
    <property type="component" value="Unplaced"/>
</dbReference>
<dbReference type="InterPro" id="IPR013783">
    <property type="entry name" value="Ig-like_fold"/>
</dbReference>
<dbReference type="GeneID" id="125178857"/>
<accession>A0A979FR07</accession>
<proteinExistence type="predicted"/>
<keyword evidence="1" id="KW-1185">Reference proteome</keyword>
<dbReference type="Gene3D" id="2.60.40.10">
    <property type="entry name" value="Immunoglobulins"/>
    <property type="match status" value="1"/>
</dbReference>
<reference evidence="2" key="1">
    <citation type="submission" date="2025-08" db="UniProtKB">
        <authorList>
            <consortium name="RefSeq"/>
        </authorList>
    </citation>
    <scope>IDENTIFICATION</scope>
</reference>
<dbReference type="KEGG" id="hazt:125178857"/>
<evidence type="ECO:0000313" key="2">
    <source>
        <dbReference type="RefSeq" id="XP_047739551.1"/>
    </source>
</evidence>